<dbReference type="PRINTS" id="PR00081">
    <property type="entry name" value="GDHRDH"/>
</dbReference>
<dbReference type="InterPro" id="IPR002347">
    <property type="entry name" value="SDR_fam"/>
</dbReference>
<proteinExistence type="inferred from homology"/>
<dbReference type="EMBL" id="CALLCH030000008">
    <property type="protein sequence ID" value="CAI4213493.1"/>
    <property type="molecule type" value="Genomic_DNA"/>
</dbReference>
<evidence type="ECO:0000313" key="3">
    <source>
        <dbReference type="Proteomes" id="UP000838763"/>
    </source>
</evidence>
<keyword evidence="3" id="KW-1185">Reference proteome</keyword>
<reference evidence="2" key="1">
    <citation type="submission" date="2022-11" db="EMBL/GenBank/DDBJ databases">
        <authorList>
            <person name="Scott C."/>
            <person name="Bruce N."/>
        </authorList>
    </citation>
    <scope>NUCLEOTIDE SEQUENCE</scope>
</reference>
<protein>
    <recommendedName>
        <fullName evidence="4">NAD(P)-binding protein</fullName>
    </recommendedName>
</protein>
<dbReference type="OrthoDB" id="417891at2759"/>
<gene>
    <name evidence="2" type="ORF">PPNO1_LOCUS3243</name>
</gene>
<dbReference type="GO" id="GO:0048038">
    <property type="term" value="F:quinone binding"/>
    <property type="evidence" value="ECO:0007669"/>
    <property type="project" value="TreeGrafter"/>
</dbReference>
<dbReference type="GO" id="GO:0016616">
    <property type="term" value="F:oxidoreductase activity, acting on the CH-OH group of donors, NAD or NADP as acceptor"/>
    <property type="evidence" value="ECO:0007669"/>
    <property type="project" value="TreeGrafter"/>
</dbReference>
<dbReference type="Pfam" id="PF00106">
    <property type="entry name" value="adh_short"/>
    <property type="match status" value="1"/>
</dbReference>
<comment type="caution">
    <text evidence="2">The sequence shown here is derived from an EMBL/GenBank/DDBJ whole genome shotgun (WGS) entry which is preliminary data.</text>
</comment>
<accession>A0A9P1M7U8</accession>
<dbReference type="Gene3D" id="3.40.50.720">
    <property type="entry name" value="NAD(P)-binding Rossmann-like Domain"/>
    <property type="match status" value="1"/>
</dbReference>
<comment type="similarity">
    <text evidence="1">Belongs to the short-chain dehydrogenases/reductases (SDR) family.</text>
</comment>
<dbReference type="InterPro" id="IPR036291">
    <property type="entry name" value="NAD(P)-bd_dom_sf"/>
</dbReference>
<evidence type="ECO:0008006" key="4">
    <source>
        <dbReference type="Google" id="ProtNLM"/>
    </source>
</evidence>
<dbReference type="PANTHER" id="PTHR42760:SF127">
    <property type="entry name" value="3-KETOACYL-ACYL CARRIER PROTEIN REDUCTASE-RELATED"/>
    <property type="match status" value="1"/>
</dbReference>
<name>A0A9P1M7U8_9PEZI</name>
<organism evidence="2 3">
    <name type="scientific">Parascedosporium putredinis</name>
    <dbReference type="NCBI Taxonomy" id="1442378"/>
    <lineage>
        <taxon>Eukaryota</taxon>
        <taxon>Fungi</taxon>
        <taxon>Dikarya</taxon>
        <taxon>Ascomycota</taxon>
        <taxon>Pezizomycotina</taxon>
        <taxon>Sordariomycetes</taxon>
        <taxon>Hypocreomycetidae</taxon>
        <taxon>Microascales</taxon>
        <taxon>Microascaceae</taxon>
        <taxon>Parascedosporium</taxon>
    </lineage>
</organism>
<dbReference type="PANTHER" id="PTHR42760">
    <property type="entry name" value="SHORT-CHAIN DEHYDROGENASES/REDUCTASES FAMILY MEMBER"/>
    <property type="match status" value="1"/>
</dbReference>
<dbReference type="GO" id="GO:0006633">
    <property type="term" value="P:fatty acid biosynthetic process"/>
    <property type="evidence" value="ECO:0007669"/>
    <property type="project" value="TreeGrafter"/>
</dbReference>
<evidence type="ECO:0000313" key="2">
    <source>
        <dbReference type="EMBL" id="CAI4213493.1"/>
    </source>
</evidence>
<dbReference type="AlphaFoldDB" id="A0A9P1M7U8"/>
<dbReference type="Proteomes" id="UP000838763">
    <property type="component" value="Unassembled WGS sequence"/>
</dbReference>
<evidence type="ECO:0000256" key="1">
    <source>
        <dbReference type="ARBA" id="ARBA00006484"/>
    </source>
</evidence>
<dbReference type="SUPFAM" id="SSF51735">
    <property type="entry name" value="NAD(P)-binding Rossmann-fold domains"/>
    <property type="match status" value="1"/>
</dbReference>
<sequence length="244" mass="25596">MATLHQLRSINNRISGRLALVTGASGGIGSACTKALADEGCDVSGYGAQESAESLARELSEKYPEQLFLTERQTSSPATPPALVPRILQNPEVAARHTAISILVANAGRARRARDISEIDEDDWDDVLEVNARSQFVITKACVPGMRLEGWGRVILIGSIASRGEGSTVSPAMIGSTGLIPAAQSQTWASGTDINTLQATDPGLAIATHVPVQRLGEPEEVANIVIMLAKTGYVTGQDILLAGA</sequence>